<accession>A0AAV4U2S5</accession>
<dbReference type="AlphaFoldDB" id="A0AAV4U2S5"/>
<sequence length="139" mass="14892">MVRICNSSSSGTIDQCSGLLFTTASDSGSQQCRSPSSPGVATNGTLEPNKTVCMYDCMSATDQDHFSAVAPFKSAPRLWTAAYRVGRAVSALLAVPRRHDLDQRARACVRLILLLYRCCRHSIGSVASELKPVQGRVAG</sequence>
<organism evidence="1 2">
    <name type="scientific">Caerostris extrusa</name>
    <name type="common">Bark spider</name>
    <name type="synonym">Caerostris bankana</name>
    <dbReference type="NCBI Taxonomy" id="172846"/>
    <lineage>
        <taxon>Eukaryota</taxon>
        <taxon>Metazoa</taxon>
        <taxon>Ecdysozoa</taxon>
        <taxon>Arthropoda</taxon>
        <taxon>Chelicerata</taxon>
        <taxon>Arachnida</taxon>
        <taxon>Araneae</taxon>
        <taxon>Araneomorphae</taxon>
        <taxon>Entelegynae</taxon>
        <taxon>Araneoidea</taxon>
        <taxon>Araneidae</taxon>
        <taxon>Caerostris</taxon>
    </lineage>
</organism>
<dbReference type="Proteomes" id="UP001054945">
    <property type="component" value="Unassembled WGS sequence"/>
</dbReference>
<name>A0AAV4U2S5_CAEEX</name>
<evidence type="ECO:0000313" key="1">
    <source>
        <dbReference type="EMBL" id="GIY52025.1"/>
    </source>
</evidence>
<reference evidence="1 2" key="1">
    <citation type="submission" date="2021-06" db="EMBL/GenBank/DDBJ databases">
        <title>Caerostris extrusa draft genome.</title>
        <authorList>
            <person name="Kono N."/>
            <person name="Arakawa K."/>
        </authorList>
    </citation>
    <scope>NUCLEOTIDE SEQUENCE [LARGE SCALE GENOMIC DNA]</scope>
</reference>
<proteinExistence type="predicted"/>
<protein>
    <submittedName>
        <fullName evidence="1">Uncharacterized protein</fullName>
    </submittedName>
</protein>
<evidence type="ECO:0000313" key="2">
    <source>
        <dbReference type="Proteomes" id="UP001054945"/>
    </source>
</evidence>
<dbReference type="EMBL" id="BPLR01012186">
    <property type="protein sequence ID" value="GIY52025.1"/>
    <property type="molecule type" value="Genomic_DNA"/>
</dbReference>
<gene>
    <name evidence="1" type="ORF">CEXT_499941</name>
</gene>
<keyword evidence="2" id="KW-1185">Reference proteome</keyword>
<comment type="caution">
    <text evidence="1">The sequence shown here is derived from an EMBL/GenBank/DDBJ whole genome shotgun (WGS) entry which is preliminary data.</text>
</comment>